<dbReference type="PANTHER" id="PTHR34351:SF1">
    <property type="entry name" value="SLR1927 PROTEIN"/>
    <property type="match status" value="1"/>
</dbReference>
<feature type="transmembrane region" description="Helical" evidence="1">
    <location>
        <begin position="12"/>
        <end position="33"/>
    </location>
</feature>
<evidence type="ECO:0000256" key="1">
    <source>
        <dbReference type="SAM" id="Phobius"/>
    </source>
</evidence>
<dbReference type="Pfam" id="PF01882">
    <property type="entry name" value="DUF58"/>
    <property type="match status" value="1"/>
</dbReference>
<sequence>MAGGTLRPTARGWALLASGAVLCGGGLGLGYLAPGALGALAFPAVALAMVLAGRLPAARVGRRITAPRVRAGEPVTVVLDVTAGSGTGRATVAERVTGVGEPVVLPLGPARPAIRYELTPQRRGVVEAGPLNLVRTDPLGLARAVRAADDVPVRLLVHPRHHHLVPVPAAGGGGRDTSSASVRASEGAFAGLREHAPGDDVRQIHWRTSARRGRLMVREHADSAGTGMTVLVDDRYGPDELDILVEVAASIVRSGPDVPVELRLAGGVRSPATAGVTAHLDVLAEAAARPGADFPAACAGLRSAPTGRAIVLLSTSAAGEDTAAAMRPLAARHTVSLVGLIGPGDTGGGGGLAAPAGVRLLRAADPAGFAERWNEGRWWAQ</sequence>
<dbReference type="EMBL" id="FZNP01000002">
    <property type="protein sequence ID" value="SNR35846.1"/>
    <property type="molecule type" value="Genomic_DNA"/>
</dbReference>
<keyword evidence="1" id="KW-1133">Transmembrane helix</keyword>
<evidence type="ECO:0000313" key="3">
    <source>
        <dbReference type="EMBL" id="SNR35846.1"/>
    </source>
</evidence>
<accession>A0A238VNN8</accession>
<feature type="domain" description="DUF58" evidence="2">
    <location>
        <begin position="193"/>
        <end position="343"/>
    </location>
</feature>
<organism evidence="3 4">
    <name type="scientific">Actinomadura mexicana</name>
    <dbReference type="NCBI Taxonomy" id="134959"/>
    <lineage>
        <taxon>Bacteria</taxon>
        <taxon>Bacillati</taxon>
        <taxon>Actinomycetota</taxon>
        <taxon>Actinomycetes</taxon>
        <taxon>Streptosporangiales</taxon>
        <taxon>Thermomonosporaceae</taxon>
        <taxon>Actinomadura</taxon>
    </lineage>
</organism>
<gene>
    <name evidence="3" type="ORF">SAMN06265355_102123</name>
</gene>
<dbReference type="OrthoDB" id="9812729at2"/>
<dbReference type="Proteomes" id="UP000198420">
    <property type="component" value="Unassembled WGS sequence"/>
</dbReference>
<proteinExistence type="predicted"/>
<dbReference type="RefSeq" id="WP_089310436.1">
    <property type="nucleotide sequence ID" value="NZ_FZNP01000002.1"/>
</dbReference>
<reference evidence="4" key="1">
    <citation type="submission" date="2017-06" db="EMBL/GenBank/DDBJ databases">
        <authorList>
            <person name="Varghese N."/>
            <person name="Submissions S."/>
        </authorList>
    </citation>
    <scope>NUCLEOTIDE SEQUENCE [LARGE SCALE GENOMIC DNA]</scope>
    <source>
        <strain evidence="4">DSM 44485</strain>
    </source>
</reference>
<evidence type="ECO:0000259" key="2">
    <source>
        <dbReference type="Pfam" id="PF01882"/>
    </source>
</evidence>
<feature type="transmembrane region" description="Helical" evidence="1">
    <location>
        <begin position="39"/>
        <end position="57"/>
    </location>
</feature>
<evidence type="ECO:0000313" key="4">
    <source>
        <dbReference type="Proteomes" id="UP000198420"/>
    </source>
</evidence>
<name>A0A238VNN8_9ACTN</name>
<dbReference type="InterPro" id="IPR002881">
    <property type="entry name" value="DUF58"/>
</dbReference>
<keyword evidence="1" id="KW-0812">Transmembrane</keyword>
<keyword evidence="4" id="KW-1185">Reference proteome</keyword>
<keyword evidence="1" id="KW-0472">Membrane</keyword>
<protein>
    <submittedName>
        <fullName evidence="3">Uncharacterized conserved protein, DUF58 family, contains vWF domain</fullName>
    </submittedName>
</protein>
<dbReference type="AlphaFoldDB" id="A0A238VNN8"/>
<dbReference type="PANTHER" id="PTHR34351">
    <property type="entry name" value="SLR1927 PROTEIN-RELATED"/>
    <property type="match status" value="1"/>
</dbReference>